<dbReference type="GO" id="GO:0005635">
    <property type="term" value="C:nuclear envelope"/>
    <property type="evidence" value="ECO:0007669"/>
    <property type="project" value="TreeGrafter"/>
</dbReference>
<proteinExistence type="inferred from homology"/>
<dbReference type="Proteomes" id="UP001162156">
    <property type="component" value="Unassembled WGS sequence"/>
</dbReference>
<evidence type="ECO:0000259" key="5">
    <source>
        <dbReference type="PROSITE" id="PS50166"/>
    </source>
</evidence>
<dbReference type="EMBL" id="JANEYF010000554">
    <property type="protein sequence ID" value="KAJ8969326.1"/>
    <property type="molecule type" value="Genomic_DNA"/>
</dbReference>
<reference evidence="6" key="1">
    <citation type="journal article" date="2023" name="Insect Mol. Biol.">
        <title>Genome sequencing provides insights into the evolution of gene families encoding plant cell wall-degrading enzymes in longhorned beetles.</title>
        <authorList>
            <person name="Shin N.R."/>
            <person name="Okamura Y."/>
            <person name="Kirsch R."/>
            <person name="Pauchet Y."/>
        </authorList>
    </citation>
    <scope>NUCLEOTIDE SEQUENCE</scope>
    <source>
        <strain evidence="6">RBIC_L_NR</strain>
    </source>
</reference>
<evidence type="ECO:0000313" key="7">
    <source>
        <dbReference type="Proteomes" id="UP001162156"/>
    </source>
</evidence>
<evidence type="ECO:0000256" key="2">
    <source>
        <dbReference type="ARBA" id="ARBA00007991"/>
    </source>
</evidence>
<dbReference type="PANTHER" id="PTHR10997:SF7">
    <property type="entry name" value="IMPORTIN-11"/>
    <property type="match status" value="1"/>
</dbReference>
<dbReference type="InterPro" id="IPR001494">
    <property type="entry name" value="Importin-beta_N"/>
</dbReference>
<feature type="domain" description="Importin N-terminal" evidence="5">
    <location>
        <begin position="28"/>
        <end position="95"/>
    </location>
</feature>
<comment type="subcellular location">
    <subcellularLocation>
        <location evidence="1">Nucleus</location>
    </subcellularLocation>
</comment>
<dbReference type="PANTHER" id="PTHR10997">
    <property type="entry name" value="IMPORTIN-7, 8, 11"/>
    <property type="match status" value="1"/>
</dbReference>
<dbReference type="Pfam" id="PF03810">
    <property type="entry name" value="IBN_N"/>
    <property type="match status" value="1"/>
</dbReference>
<evidence type="ECO:0000256" key="4">
    <source>
        <dbReference type="ARBA" id="ARBA00023242"/>
    </source>
</evidence>
<evidence type="ECO:0000256" key="3">
    <source>
        <dbReference type="ARBA" id="ARBA00022448"/>
    </source>
</evidence>
<dbReference type="GO" id="GO:0006606">
    <property type="term" value="P:protein import into nucleus"/>
    <property type="evidence" value="ECO:0007669"/>
    <property type="project" value="TreeGrafter"/>
</dbReference>
<dbReference type="GO" id="GO:0005829">
    <property type="term" value="C:cytosol"/>
    <property type="evidence" value="ECO:0007669"/>
    <property type="project" value="TreeGrafter"/>
</dbReference>
<keyword evidence="4" id="KW-0539">Nucleus</keyword>
<keyword evidence="3" id="KW-0813">Transport</keyword>
<keyword evidence="7" id="KW-1185">Reference proteome</keyword>
<dbReference type="SUPFAM" id="SSF48371">
    <property type="entry name" value="ARM repeat"/>
    <property type="match status" value="1"/>
</dbReference>
<comment type="caution">
    <text evidence="6">The sequence shown here is derived from an EMBL/GenBank/DDBJ whole genome shotgun (WGS) entry which is preliminary data.</text>
</comment>
<dbReference type="SMART" id="SM00913">
    <property type="entry name" value="IBN_N"/>
    <property type="match status" value="1"/>
</dbReference>
<dbReference type="Gene3D" id="1.25.10.10">
    <property type="entry name" value="Leucine-rich Repeat Variant"/>
    <property type="match status" value="1"/>
</dbReference>
<sequence>MDLSSTHAVVLDVLQRASSQNPDILKPAEAKLKEWETQPGFYTILFNIISNHSLDVNVRWIAVLYMKNGIDRYWRKNAPNAISEEEKQSIRQGLLCNFSEPISQIAVQRAVLVSKIARIDCPREWPELFPTLLQAVESPDGLIQHRSLLTLHHVVKAISSKRLAGDRRLFQEFTSNIYTFILNLWNNFTEAFVRDIMQNAGADVITANLEKALLTLRILRKLTVFGFYKPHESHDCKQIKGKGIYLLELCEKFIIHLTKVLLSVLDTHPFSFIDFIQPSLEFTVYYLFTDEGINFLFERFYKAAKIPEMTKHPETLRAYQIKQAFFQPQTVSDMCRKLVVHYFILTQDELDMWDTDPEAFSNDECGDSWKYSLRPSMDTVFVTVFHEYKGVLIPVVLELVADTNVLVPPEDMQGILRKDAVYNAVGLCAFDLYDEMQVLNVMTLLLERMGSTIQPHSESLIQYLPHLWQESEDHNMLRCAIVATLVQLVKALGGVKSDLNPFLLPIIQLGTDISQNAIVYLLEDSLDLWLTVLEYSTTMTNELMQLFNNMAPLIESSTENLRQCLIICLVHLLLAPELVMHTQGSQIIQVCDGLMADLKNEGIVVLMRLVETFIRAVPVLGTETAMPILPRIFQTDWTMLFTRFVRLPSLEIMSPLLRTRINHRPRCRFLREPFKKY</sequence>
<name>A0AAV8ZSY6_9CUCU</name>
<organism evidence="6 7">
    <name type="scientific">Rhamnusium bicolor</name>
    <dbReference type="NCBI Taxonomy" id="1586634"/>
    <lineage>
        <taxon>Eukaryota</taxon>
        <taxon>Metazoa</taxon>
        <taxon>Ecdysozoa</taxon>
        <taxon>Arthropoda</taxon>
        <taxon>Hexapoda</taxon>
        <taxon>Insecta</taxon>
        <taxon>Pterygota</taxon>
        <taxon>Neoptera</taxon>
        <taxon>Endopterygota</taxon>
        <taxon>Coleoptera</taxon>
        <taxon>Polyphaga</taxon>
        <taxon>Cucujiformia</taxon>
        <taxon>Chrysomeloidea</taxon>
        <taxon>Cerambycidae</taxon>
        <taxon>Lepturinae</taxon>
        <taxon>Rhagiini</taxon>
        <taxon>Rhamnusium</taxon>
    </lineage>
</organism>
<dbReference type="InterPro" id="IPR011989">
    <property type="entry name" value="ARM-like"/>
</dbReference>
<protein>
    <recommendedName>
        <fullName evidence="5">Importin N-terminal domain-containing protein</fullName>
    </recommendedName>
</protein>
<gene>
    <name evidence="6" type="ORF">NQ314_001810</name>
</gene>
<dbReference type="AlphaFoldDB" id="A0AAV8ZSY6"/>
<dbReference type="InterPro" id="IPR058669">
    <property type="entry name" value="TPR_IPO7/11-like"/>
</dbReference>
<accession>A0AAV8ZSY6</accession>
<evidence type="ECO:0000313" key="6">
    <source>
        <dbReference type="EMBL" id="KAJ8969326.1"/>
    </source>
</evidence>
<comment type="similarity">
    <text evidence="2">Belongs to the importin beta family.</text>
</comment>
<dbReference type="PROSITE" id="PS50166">
    <property type="entry name" value="IMPORTIN_B_NT"/>
    <property type="match status" value="1"/>
</dbReference>
<dbReference type="Pfam" id="PF25758">
    <property type="entry name" value="TPR_IPO11"/>
    <property type="match status" value="1"/>
</dbReference>
<evidence type="ECO:0000256" key="1">
    <source>
        <dbReference type="ARBA" id="ARBA00004123"/>
    </source>
</evidence>
<dbReference type="GO" id="GO:0031267">
    <property type="term" value="F:small GTPase binding"/>
    <property type="evidence" value="ECO:0007669"/>
    <property type="project" value="InterPro"/>
</dbReference>
<dbReference type="InterPro" id="IPR016024">
    <property type="entry name" value="ARM-type_fold"/>
</dbReference>